<evidence type="ECO:0000256" key="1">
    <source>
        <dbReference type="ARBA" id="ARBA00004406"/>
    </source>
</evidence>
<dbReference type="EMBL" id="LMYN01000043">
    <property type="protein sequence ID" value="KSA01781.1"/>
    <property type="molecule type" value="Genomic_DNA"/>
</dbReference>
<feature type="domain" description="Golgin subfamily A member 7/ERF4" evidence="8">
    <location>
        <begin position="80"/>
        <end position="237"/>
    </location>
</feature>
<evidence type="ECO:0000256" key="5">
    <source>
        <dbReference type="ARBA" id="ARBA00022824"/>
    </source>
</evidence>
<name>A0A0V1Q0H3_9ASCO</name>
<reference evidence="9 10" key="1">
    <citation type="submission" date="2015-11" db="EMBL/GenBank/DDBJ databases">
        <title>The genome of Debaryomyces fabryi.</title>
        <authorList>
            <person name="Tafer H."/>
            <person name="Lopandic K."/>
        </authorList>
    </citation>
    <scope>NUCLEOTIDE SEQUENCE [LARGE SCALE GENOMIC DNA]</scope>
    <source>
        <strain evidence="9 10">CBS 789</strain>
    </source>
</reference>
<evidence type="ECO:0000256" key="6">
    <source>
        <dbReference type="ARBA" id="ARBA00023136"/>
    </source>
</evidence>
<comment type="subunit">
    <text evidence="3">Interacts with ERF2.</text>
</comment>
<comment type="similarity">
    <text evidence="2">Belongs to the ERF4 family.</text>
</comment>
<keyword evidence="10" id="KW-1185">Reference proteome</keyword>
<dbReference type="AlphaFoldDB" id="A0A0V1Q0H3"/>
<dbReference type="Pfam" id="PF10256">
    <property type="entry name" value="Erf4"/>
    <property type="match status" value="1"/>
</dbReference>
<dbReference type="PANTHER" id="PTHR13254">
    <property type="entry name" value="GOLGI AUTOANTIGEN, GOLGIN SUBFAMILY A, 7"/>
    <property type="match status" value="1"/>
</dbReference>
<dbReference type="RefSeq" id="XP_015467883.1">
    <property type="nucleotide sequence ID" value="XM_015611292.1"/>
</dbReference>
<dbReference type="InterPro" id="IPR019383">
    <property type="entry name" value="Golgin_A_7/ERF4"/>
</dbReference>
<comment type="caution">
    <text evidence="9">The sequence shown here is derived from an EMBL/GenBank/DDBJ whole genome shotgun (WGS) entry which is preliminary data.</text>
</comment>
<feature type="region of interest" description="Disordered" evidence="7">
    <location>
        <begin position="1"/>
        <end position="25"/>
    </location>
</feature>
<evidence type="ECO:0000256" key="2">
    <source>
        <dbReference type="ARBA" id="ARBA00007732"/>
    </source>
</evidence>
<dbReference type="GO" id="GO:0031211">
    <property type="term" value="C:endoplasmic reticulum palmitoyltransferase complex"/>
    <property type="evidence" value="ECO:0007669"/>
    <property type="project" value="TreeGrafter"/>
</dbReference>
<keyword evidence="6" id="KW-0472">Membrane</keyword>
<feature type="compositionally biased region" description="Low complexity" evidence="7">
    <location>
        <begin position="12"/>
        <end position="21"/>
    </location>
</feature>
<gene>
    <name evidence="9" type="ORF">AC631_02462</name>
</gene>
<dbReference type="Proteomes" id="UP000054251">
    <property type="component" value="Unassembled WGS sequence"/>
</dbReference>
<dbReference type="GO" id="GO:0005789">
    <property type="term" value="C:endoplasmic reticulum membrane"/>
    <property type="evidence" value="ECO:0007669"/>
    <property type="project" value="UniProtKB-SubCell"/>
</dbReference>
<proteinExistence type="inferred from homology"/>
<sequence>MLETSTKHVVEENNVTNNGENENNDRTEPLLFFNYHEFLVEDYQVHPSCRNISKAKSVVVNHFPNNHVPVDSATYSDTRIVRIPRIFSTTKLSDIIPQFSEYIPGTEPAAINDQHGLTFKPAGIYDNNSFGETSVTPLVPGYMTEEEFHTIIHNINQYLQEAFDPYNIWNLFDSILDLISANFYTKIINNFLVDTYSKRKLQELEKYIENEVNTNAFANRPGLKILSPRKSGYLSVCINY</sequence>
<organism evidence="9 10">
    <name type="scientific">Debaryomyces fabryi</name>
    <dbReference type="NCBI Taxonomy" id="58627"/>
    <lineage>
        <taxon>Eukaryota</taxon>
        <taxon>Fungi</taxon>
        <taxon>Dikarya</taxon>
        <taxon>Ascomycota</taxon>
        <taxon>Saccharomycotina</taxon>
        <taxon>Pichiomycetes</taxon>
        <taxon>Debaryomycetaceae</taxon>
        <taxon>Debaryomyces</taxon>
    </lineage>
</organism>
<accession>A0A0V1Q0H3</accession>
<dbReference type="PANTHER" id="PTHR13254:SF0">
    <property type="entry name" value="GOLGIN SUBFAMILY A MEMBER 7_ERF4 DOMAIN-CONTAINING PROTEIN"/>
    <property type="match status" value="1"/>
</dbReference>
<dbReference type="InterPro" id="IPR051371">
    <property type="entry name" value="Ras_palmitoyltransferase"/>
</dbReference>
<evidence type="ECO:0000256" key="4">
    <source>
        <dbReference type="ARBA" id="ARBA00018463"/>
    </source>
</evidence>
<protein>
    <recommendedName>
        <fullName evidence="4">Ras modification protein ERF4</fullName>
    </recommendedName>
</protein>
<keyword evidence="5" id="KW-0256">Endoplasmic reticulum</keyword>
<dbReference type="OrthoDB" id="5377273at2759"/>
<evidence type="ECO:0000313" key="10">
    <source>
        <dbReference type="Proteomes" id="UP000054251"/>
    </source>
</evidence>
<evidence type="ECO:0000259" key="8">
    <source>
        <dbReference type="Pfam" id="PF10256"/>
    </source>
</evidence>
<comment type="subcellular location">
    <subcellularLocation>
        <location evidence="1">Endoplasmic reticulum membrane</location>
        <topology evidence="1">Peripheral membrane protein</topology>
    </subcellularLocation>
</comment>
<evidence type="ECO:0000313" key="9">
    <source>
        <dbReference type="EMBL" id="KSA01781.1"/>
    </source>
</evidence>
<evidence type="ECO:0000256" key="7">
    <source>
        <dbReference type="SAM" id="MobiDB-lite"/>
    </source>
</evidence>
<feature type="compositionally biased region" description="Basic and acidic residues" evidence="7">
    <location>
        <begin position="1"/>
        <end position="11"/>
    </location>
</feature>
<dbReference type="GeneID" id="26839471"/>
<dbReference type="GO" id="GO:0006612">
    <property type="term" value="P:protein targeting to membrane"/>
    <property type="evidence" value="ECO:0007669"/>
    <property type="project" value="TreeGrafter"/>
</dbReference>
<evidence type="ECO:0000256" key="3">
    <source>
        <dbReference type="ARBA" id="ARBA00011396"/>
    </source>
</evidence>